<keyword evidence="3 6" id="KW-0717">Septation</keyword>
<dbReference type="AlphaFoldDB" id="A0A345JSV0"/>
<evidence type="ECO:0000256" key="5">
    <source>
        <dbReference type="ARBA" id="ARBA00025606"/>
    </source>
</evidence>
<dbReference type="InterPro" id="IPR013033">
    <property type="entry name" value="MinC"/>
</dbReference>
<sequence>MKQAFHFKGGNYTISAININVTEFTQIESLLNSKISQSKSFFHNTPFAIDIRDIDQNEKCTVNFLEKVIATFKANGMIPIGFVVDNKELKTKLAKAGHNILKSGKVKEASVDEDKNFTSAKIVTTPVRTGQSINARDCDVIVTANVNNGAEIIADGSIIVYGRIGGRVIAGSSGNKDAKIICKDLRAELVSIAGKYVTLNNESIPVENTTNTDGYIVYLQDDKIHIEGF</sequence>
<dbReference type="Gene3D" id="3.30.70.260">
    <property type="match status" value="1"/>
</dbReference>
<organism evidence="9 10">
    <name type="scientific">Francisella opportunistica</name>
    <dbReference type="NCBI Taxonomy" id="2016517"/>
    <lineage>
        <taxon>Bacteria</taxon>
        <taxon>Pseudomonadati</taxon>
        <taxon>Pseudomonadota</taxon>
        <taxon>Gammaproteobacteria</taxon>
        <taxon>Thiotrichales</taxon>
        <taxon>Francisellaceae</taxon>
        <taxon>Francisella</taxon>
    </lineage>
</organism>
<evidence type="ECO:0000313" key="10">
    <source>
        <dbReference type="Proteomes" id="UP000253862"/>
    </source>
</evidence>
<dbReference type="Pfam" id="PF05209">
    <property type="entry name" value="MinC_N"/>
    <property type="match status" value="1"/>
</dbReference>
<dbReference type="GO" id="GO:0051302">
    <property type="term" value="P:regulation of cell division"/>
    <property type="evidence" value="ECO:0007669"/>
    <property type="project" value="InterPro"/>
</dbReference>
<evidence type="ECO:0000256" key="1">
    <source>
        <dbReference type="ARBA" id="ARBA00006291"/>
    </source>
</evidence>
<dbReference type="EMBL" id="CP022375">
    <property type="protein sequence ID" value="AXH30396.1"/>
    <property type="molecule type" value="Genomic_DNA"/>
</dbReference>
<dbReference type="Pfam" id="PF03775">
    <property type="entry name" value="MinC_C"/>
    <property type="match status" value="1"/>
</dbReference>
<dbReference type="NCBIfam" id="TIGR01222">
    <property type="entry name" value="minC"/>
    <property type="match status" value="1"/>
</dbReference>
<protein>
    <recommendedName>
        <fullName evidence="6">Probable septum site-determining protein MinC</fullName>
    </recommendedName>
</protein>
<evidence type="ECO:0000256" key="4">
    <source>
        <dbReference type="ARBA" id="ARBA00023306"/>
    </source>
</evidence>
<evidence type="ECO:0000259" key="7">
    <source>
        <dbReference type="Pfam" id="PF03775"/>
    </source>
</evidence>
<evidence type="ECO:0000256" key="2">
    <source>
        <dbReference type="ARBA" id="ARBA00022618"/>
    </source>
</evidence>
<dbReference type="GO" id="GO:0000917">
    <property type="term" value="P:division septum assembly"/>
    <property type="evidence" value="ECO:0007669"/>
    <property type="project" value="UniProtKB-KW"/>
</dbReference>
<dbReference type="InterPro" id="IPR036145">
    <property type="entry name" value="MinC_C_sf"/>
</dbReference>
<proteinExistence type="inferred from homology"/>
<dbReference type="GO" id="GO:1901891">
    <property type="term" value="P:regulation of cell septum assembly"/>
    <property type="evidence" value="ECO:0007669"/>
    <property type="project" value="InterPro"/>
</dbReference>
<reference evidence="9 10" key="1">
    <citation type="submission" date="2017-07" db="EMBL/GenBank/DDBJ databases">
        <title>Complete genome sequences and comparative analysis of the novel pathogen Francisella opportunistica.</title>
        <authorList>
            <person name="Dietrich E.A."/>
            <person name="Kingry L.C."/>
            <person name="Petersen J.M."/>
        </authorList>
    </citation>
    <scope>NUCLEOTIDE SEQUENCE [LARGE SCALE GENOMIC DNA]</scope>
    <source>
        <strain evidence="9 10">14-2155</strain>
    </source>
</reference>
<dbReference type="RefSeq" id="WP_071629658.1">
    <property type="nucleotide sequence ID" value="NZ_CP022375.1"/>
</dbReference>
<keyword evidence="4 6" id="KW-0131">Cell cycle</keyword>
<accession>A0A345JSV0</accession>
<dbReference type="InterPro" id="IPR005526">
    <property type="entry name" value="Septum_form_inhib_MinC_C"/>
</dbReference>
<dbReference type="KEGG" id="foo:CGC45_07290"/>
<dbReference type="InterPro" id="IPR016098">
    <property type="entry name" value="CAP/MinC_C"/>
</dbReference>
<dbReference type="GO" id="GO:0000902">
    <property type="term" value="P:cell morphogenesis"/>
    <property type="evidence" value="ECO:0007669"/>
    <property type="project" value="InterPro"/>
</dbReference>
<dbReference type="InterPro" id="IPR007874">
    <property type="entry name" value="MinC_N"/>
</dbReference>
<evidence type="ECO:0000313" key="9">
    <source>
        <dbReference type="EMBL" id="AXH30396.1"/>
    </source>
</evidence>
<evidence type="ECO:0000256" key="6">
    <source>
        <dbReference type="HAMAP-Rule" id="MF_00267"/>
    </source>
</evidence>
<comment type="subunit">
    <text evidence="6">Interacts with MinD and FtsZ.</text>
</comment>
<dbReference type="OrthoDB" id="9794530at2"/>
<evidence type="ECO:0000259" key="8">
    <source>
        <dbReference type="Pfam" id="PF05209"/>
    </source>
</evidence>
<dbReference type="SUPFAM" id="SSF63848">
    <property type="entry name" value="Cell-division inhibitor MinC, C-terminal domain"/>
    <property type="match status" value="1"/>
</dbReference>
<dbReference type="Gene3D" id="2.160.20.70">
    <property type="match status" value="1"/>
</dbReference>
<comment type="similarity">
    <text evidence="1 6">Belongs to the MinC family.</text>
</comment>
<keyword evidence="2 6" id="KW-0132">Cell division</keyword>
<dbReference type="HAMAP" id="MF_00267">
    <property type="entry name" value="MinC"/>
    <property type="match status" value="1"/>
</dbReference>
<dbReference type="Proteomes" id="UP000253862">
    <property type="component" value="Chromosome"/>
</dbReference>
<dbReference type="PANTHER" id="PTHR34108">
    <property type="entry name" value="SEPTUM SITE-DETERMINING PROTEIN MINC"/>
    <property type="match status" value="1"/>
</dbReference>
<keyword evidence="10" id="KW-1185">Reference proteome</keyword>
<feature type="domain" description="Septum formation inhibitor MinC N-terminal" evidence="8">
    <location>
        <begin position="5"/>
        <end position="79"/>
    </location>
</feature>
<gene>
    <name evidence="6 9" type="primary">minC</name>
    <name evidence="9" type="ORF">CGC43_07285</name>
</gene>
<name>A0A345JSV0_9GAMM</name>
<evidence type="ECO:0000256" key="3">
    <source>
        <dbReference type="ARBA" id="ARBA00023210"/>
    </source>
</evidence>
<feature type="domain" description="Septum formation inhibitor MinC C-terminal" evidence="7">
    <location>
        <begin position="122"/>
        <end position="227"/>
    </location>
</feature>
<comment type="function">
    <text evidence="5 6">Cell division inhibitor that blocks the formation of polar Z ring septums. Rapidly oscillates between the poles of the cell to destabilize FtsZ filaments that have formed before they mature into polar Z rings. Prevents FtsZ polymerization.</text>
</comment>
<dbReference type="PANTHER" id="PTHR34108:SF1">
    <property type="entry name" value="SEPTUM SITE-DETERMINING PROTEIN MINC"/>
    <property type="match status" value="1"/>
</dbReference>